<feature type="binding site" evidence="7">
    <location>
        <position position="302"/>
    </location>
    <ligand>
        <name>3-phosphoshikimate</name>
        <dbReference type="ChEBI" id="CHEBI:145989"/>
    </ligand>
</feature>
<dbReference type="PIRSF" id="PIRSF000505">
    <property type="entry name" value="EPSPS"/>
    <property type="match status" value="1"/>
</dbReference>
<accession>A0ABT1SLT3</accession>
<dbReference type="PROSITE" id="PS00885">
    <property type="entry name" value="EPSP_SYNTHASE_2"/>
    <property type="match status" value="1"/>
</dbReference>
<evidence type="ECO:0000256" key="2">
    <source>
        <dbReference type="ARBA" id="ARBA00009948"/>
    </source>
</evidence>
<dbReference type="EC" id="2.5.1.19" evidence="7"/>
<keyword evidence="4 7" id="KW-0808">Transferase</keyword>
<evidence type="ECO:0000313" key="10">
    <source>
        <dbReference type="Proteomes" id="UP001524435"/>
    </source>
</evidence>
<feature type="binding site" evidence="7">
    <location>
        <position position="91"/>
    </location>
    <ligand>
        <name>phosphoenolpyruvate</name>
        <dbReference type="ChEBI" id="CHEBI:58702"/>
    </ligand>
</feature>
<name>A0ABT1SLT3_9FIRM</name>
<dbReference type="Proteomes" id="UP001524435">
    <property type="component" value="Unassembled WGS sequence"/>
</dbReference>
<sequence length="424" mass="46211">MKAIVYPCTPFGTCVIPPSKSLSHRAIIAAALASGTSIIENISYSKDILATIEAIRTIGAKITESGTTLTIQGIGTLQDLPQKMIDCNESGSTLRFLIPLFALSEQSMIFTGKGRLLERPQSVYQELFAKQGLTFLQNKEQIVVRGPLQAGDYVLEGNISSQFISGLLFALPLLPAASSITVKEPFESASYVELTIDVLKRFGIEIMRESHNRFMIKGNQQYQAAHDRVESDYSQAAFFAVLGALHKGITLSNLSVTSKQGDQAILAILEKSGIIIDQTKENVVIHGGEVQGSEIDLADCPDLGPILMVLGAFAKGMTHIYHAKRLRYKESDRIAAMETELKKLGVEISSSEDEIWIKGSPAYQGGVALEAHNDHRIVMSLAVATTLCKKPCVIIGAQAISKSYPHFFADLERIRGKVVLQDEN</sequence>
<dbReference type="HAMAP" id="MF_00210">
    <property type="entry name" value="EPSP_synth"/>
    <property type="match status" value="1"/>
</dbReference>
<feature type="binding site" evidence="7">
    <location>
        <position position="160"/>
    </location>
    <ligand>
        <name>3-phosphoshikimate</name>
        <dbReference type="ChEBI" id="CHEBI:145989"/>
    </ligand>
</feature>
<reference evidence="9 10" key="1">
    <citation type="submission" date="2022-06" db="EMBL/GenBank/DDBJ databases">
        <title>Isolation of gut microbiota from human fecal samples.</title>
        <authorList>
            <person name="Pamer E.G."/>
            <person name="Barat B."/>
            <person name="Waligurski E."/>
            <person name="Medina S."/>
            <person name="Paddock L."/>
            <person name="Mostad J."/>
        </authorList>
    </citation>
    <scope>NUCLEOTIDE SEQUENCE [LARGE SCALE GENOMIC DNA]</scope>
    <source>
        <strain evidence="9 10">DFI.6.1</strain>
    </source>
</reference>
<comment type="pathway">
    <text evidence="1 7">Metabolic intermediate biosynthesis; chorismate biosynthesis; chorismate from D-erythrose 4-phosphate and phosphoenolpyruvate: step 6/7.</text>
</comment>
<feature type="binding site" evidence="7">
    <location>
        <position position="21"/>
    </location>
    <ligand>
        <name>3-phosphoshikimate</name>
        <dbReference type="ChEBI" id="CHEBI:145989"/>
    </ligand>
</feature>
<evidence type="ECO:0000256" key="1">
    <source>
        <dbReference type="ARBA" id="ARBA00004811"/>
    </source>
</evidence>
<feature type="active site" description="Proton acceptor" evidence="7">
    <location>
        <position position="302"/>
    </location>
</feature>
<feature type="binding site" evidence="7">
    <location>
        <position position="25"/>
    </location>
    <ligand>
        <name>3-phosphoshikimate</name>
        <dbReference type="ChEBI" id="CHEBI:145989"/>
    </ligand>
</feature>
<feature type="binding site" evidence="7">
    <location>
        <position position="161"/>
    </location>
    <ligand>
        <name>3-phosphoshikimate</name>
        <dbReference type="ChEBI" id="CHEBI:145989"/>
    </ligand>
</feature>
<comment type="catalytic activity">
    <reaction evidence="6">
        <text>3-phosphoshikimate + phosphoenolpyruvate = 5-O-(1-carboxyvinyl)-3-phosphoshikimate + phosphate</text>
        <dbReference type="Rhea" id="RHEA:21256"/>
        <dbReference type="ChEBI" id="CHEBI:43474"/>
        <dbReference type="ChEBI" id="CHEBI:57701"/>
        <dbReference type="ChEBI" id="CHEBI:58702"/>
        <dbReference type="ChEBI" id="CHEBI:145989"/>
        <dbReference type="EC" id="2.5.1.19"/>
    </reaction>
    <physiologicalReaction direction="left-to-right" evidence="6">
        <dbReference type="Rhea" id="RHEA:21257"/>
    </physiologicalReaction>
</comment>
<gene>
    <name evidence="7 9" type="primary">aroA</name>
    <name evidence="9" type="ORF">NE663_07910</name>
</gene>
<comment type="subunit">
    <text evidence="7">Monomer.</text>
</comment>
<evidence type="ECO:0000256" key="4">
    <source>
        <dbReference type="ARBA" id="ARBA00022679"/>
    </source>
</evidence>
<feature type="binding site" evidence="7">
    <location>
        <position position="329"/>
    </location>
    <ligand>
        <name>3-phosphoshikimate</name>
        <dbReference type="ChEBI" id="CHEBI:145989"/>
    </ligand>
</feature>
<comment type="caution">
    <text evidence="9">The sequence shown here is derived from an EMBL/GenBank/DDBJ whole genome shotgun (WGS) entry which is preliminary data.</text>
</comment>
<dbReference type="NCBIfam" id="TIGR01356">
    <property type="entry name" value="aroA"/>
    <property type="match status" value="1"/>
</dbReference>
<dbReference type="SUPFAM" id="SSF55205">
    <property type="entry name" value="EPT/RTPC-like"/>
    <property type="match status" value="1"/>
</dbReference>
<evidence type="ECO:0000256" key="3">
    <source>
        <dbReference type="ARBA" id="ARBA00022605"/>
    </source>
</evidence>
<dbReference type="InterPro" id="IPR001986">
    <property type="entry name" value="Enolpyruvate_Tfrase_dom"/>
</dbReference>
<proteinExistence type="inferred from homology"/>
<feature type="binding site" evidence="7">
    <location>
        <position position="376"/>
    </location>
    <ligand>
        <name>phosphoenolpyruvate</name>
        <dbReference type="ChEBI" id="CHEBI:58702"/>
    </ligand>
</feature>
<evidence type="ECO:0000313" key="9">
    <source>
        <dbReference type="EMBL" id="MCQ5122181.1"/>
    </source>
</evidence>
<evidence type="ECO:0000256" key="5">
    <source>
        <dbReference type="ARBA" id="ARBA00023141"/>
    </source>
</evidence>
<keyword evidence="3 7" id="KW-0028">Amino-acid biosynthesis</keyword>
<dbReference type="InterPro" id="IPR023193">
    <property type="entry name" value="EPSP_synthase_CS"/>
</dbReference>
<comment type="subcellular location">
    <subcellularLocation>
        <location evidence="7">Cytoplasm</location>
    </subcellularLocation>
</comment>
<dbReference type="Pfam" id="PF00275">
    <property type="entry name" value="EPSP_synthase"/>
    <property type="match status" value="1"/>
</dbReference>
<feature type="binding site" evidence="7">
    <location>
        <position position="188"/>
    </location>
    <ligand>
        <name>3-phosphoshikimate</name>
        <dbReference type="ChEBI" id="CHEBI:145989"/>
    </ligand>
</feature>
<evidence type="ECO:0000256" key="7">
    <source>
        <dbReference type="HAMAP-Rule" id="MF_00210"/>
    </source>
</evidence>
<dbReference type="EMBL" id="JANGCH010000010">
    <property type="protein sequence ID" value="MCQ5122181.1"/>
    <property type="molecule type" value="Genomic_DNA"/>
</dbReference>
<organism evidence="9 10">
    <name type="scientific">Massilicoli timonensis</name>
    <dbReference type="NCBI Taxonomy" id="2015901"/>
    <lineage>
        <taxon>Bacteria</taxon>
        <taxon>Bacillati</taxon>
        <taxon>Bacillota</taxon>
        <taxon>Erysipelotrichia</taxon>
        <taxon>Erysipelotrichales</taxon>
        <taxon>Erysipelotrichaceae</taxon>
        <taxon>Massilicoli</taxon>
    </lineage>
</organism>
<dbReference type="InterPro" id="IPR013792">
    <property type="entry name" value="RNA3'P_cycl/enolpyr_Trfase_a/b"/>
</dbReference>
<keyword evidence="7" id="KW-0963">Cytoplasm</keyword>
<dbReference type="GO" id="GO:0003866">
    <property type="term" value="F:3-phosphoshikimate 1-carboxyvinyltransferase activity"/>
    <property type="evidence" value="ECO:0007669"/>
    <property type="project" value="UniProtKB-EC"/>
</dbReference>
<evidence type="ECO:0000256" key="6">
    <source>
        <dbReference type="ARBA" id="ARBA00044633"/>
    </source>
</evidence>
<protein>
    <recommendedName>
        <fullName evidence="7">3-phosphoshikimate 1-carboxyvinyltransferase</fullName>
        <ecNumber evidence="7">2.5.1.19</ecNumber>
    </recommendedName>
    <alternativeName>
        <fullName evidence="7">5-enolpyruvylshikimate-3-phosphate synthase</fullName>
        <shortName evidence="7">EPSP synthase</shortName>
        <shortName evidence="7">EPSPS</shortName>
    </alternativeName>
</protein>
<comment type="function">
    <text evidence="7">Catalyzes the transfer of the enolpyruvyl moiety of phosphoenolpyruvate (PEP) to the 5-hydroxyl of shikimate-3-phosphate (S3P) to produce enolpyruvyl shikimate-3-phosphate and inorganic phosphate.</text>
</comment>
<feature type="binding site" evidence="7">
    <location>
        <position position="162"/>
    </location>
    <ligand>
        <name>phosphoenolpyruvate</name>
        <dbReference type="ChEBI" id="CHEBI:58702"/>
    </ligand>
</feature>
<keyword evidence="10" id="KW-1185">Reference proteome</keyword>
<comment type="caution">
    <text evidence="7">Lacks conserved residue(s) required for the propagation of feature annotation.</text>
</comment>
<keyword evidence="5 7" id="KW-0057">Aromatic amino acid biosynthesis</keyword>
<feature type="binding site" evidence="7">
    <location>
        <position position="402"/>
    </location>
    <ligand>
        <name>phosphoenolpyruvate</name>
        <dbReference type="ChEBI" id="CHEBI:58702"/>
    </ligand>
</feature>
<feature type="binding site" evidence="7">
    <location>
        <position position="119"/>
    </location>
    <ligand>
        <name>phosphoenolpyruvate</name>
        <dbReference type="ChEBI" id="CHEBI:58702"/>
    </ligand>
</feature>
<dbReference type="Gene3D" id="3.65.10.10">
    <property type="entry name" value="Enolpyruvate transferase domain"/>
    <property type="match status" value="2"/>
</dbReference>
<dbReference type="RefSeq" id="WP_102268586.1">
    <property type="nucleotide sequence ID" value="NZ_CALVCM010000015.1"/>
</dbReference>
<feature type="binding site" evidence="7">
    <location>
        <position position="20"/>
    </location>
    <ligand>
        <name>3-phosphoshikimate</name>
        <dbReference type="ChEBI" id="CHEBI:145989"/>
    </ligand>
</feature>
<dbReference type="InterPro" id="IPR036968">
    <property type="entry name" value="Enolpyruvate_Tfrase_sf"/>
</dbReference>
<dbReference type="CDD" id="cd01556">
    <property type="entry name" value="EPSP_synthase"/>
    <property type="match status" value="1"/>
</dbReference>
<comment type="similarity">
    <text evidence="2 7">Belongs to the EPSP synthase family.</text>
</comment>
<feature type="binding site" evidence="7">
    <location>
        <position position="20"/>
    </location>
    <ligand>
        <name>phosphoenolpyruvate</name>
        <dbReference type="ChEBI" id="CHEBI:58702"/>
    </ligand>
</feature>
<dbReference type="PANTHER" id="PTHR21090">
    <property type="entry name" value="AROM/DEHYDROQUINATE SYNTHASE"/>
    <property type="match status" value="1"/>
</dbReference>
<dbReference type="InterPro" id="IPR006264">
    <property type="entry name" value="EPSP_synthase"/>
</dbReference>
<feature type="domain" description="Enolpyruvate transferase" evidence="8">
    <location>
        <begin position="12"/>
        <end position="411"/>
    </location>
</feature>
<dbReference type="PANTHER" id="PTHR21090:SF5">
    <property type="entry name" value="PENTAFUNCTIONAL AROM POLYPEPTIDE"/>
    <property type="match status" value="1"/>
</dbReference>
<feature type="binding site" evidence="7">
    <location>
        <position position="162"/>
    </location>
    <ligand>
        <name>3-phosphoshikimate</name>
        <dbReference type="ChEBI" id="CHEBI:145989"/>
    </ligand>
</feature>
<feature type="binding site" evidence="7">
    <location>
        <position position="333"/>
    </location>
    <ligand>
        <name>phosphoenolpyruvate</name>
        <dbReference type="ChEBI" id="CHEBI:58702"/>
    </ligand>
</feature>
<evidence type="ECO:0000259" key="8">
    <source>
        <dbReference type="Pfam" id="PF00275"/>
    </source>
</evidence>